<dbReference type="AlphaFoldDB" id="A0A3D4V601"/>
<dbReference type="SUPFAM" id="SSF51004">
    <property type="entry name" value="C-terminal (heme d1) domain of cytochrome cd1-nitrite reductase"/>
    <property type="match status" value="1"/>
</dbReference>
<sequence length="409" mass="42814">MGVLATDLAAQAQPAAVRAPAAPTKNYWVYVGAESADHIYRVRFGPTGAAVEKAIPIGELAAEMEGPHGLQISADGKYLYMTTGHGTPDGKYWKYELGPDTLVGPGVSLGNFPASIDVTPDGLYALSVNFNLHGDMIPSSVSVVYTPNGTEVARIVTCTMPHGSRVSLDGNHQYSTCMMDDQLVEVDTRAFEVSRRFSLAKGKEGPLPLTAGTMAGMNHGAMDHSAHAAGGAAPAVKPAGPVIDPAQVGRAGMGMEKHDMSTPASCSPTWAQPSAKGDKIFVACNKADEILEVDTKEWTLTRRIKTGRGVYNLAVTADGALMVATLKQGNAVEIYDLATGASVGVVPTSNRLAHGVTLSPDSRYAFVSSEGQGAQPGKVDVIDLQARAKVGTVDVGQQASGITFWKMSN</sequence>
<dbReference type="Proteomes" id="UP000264071">
    <property type="component" value="Unassembled WGS sequence"/>
</dbReference>
<dbReference type="InterPro" id="IPR051200">
    <property type="entry name" value="Host-pathogen_enzymatic-act"/>
</dbReference>
<evidence type="ECO:0000313" key="2">
    <source>
        <dbReference type="Proteomes" id="UP000264071"/>
    </source>
</evidence>
<reference evidence="1 2" key="1">
    <citation type="journal article" date="2018" name="Nat. Biotechnol.">
        <title>A standardized bacterial taxonomy based on genome phylogeny substantially revises the tree of life.</title>
        <authorList>
            <person name="Parks D.H."/>
            <person name="Chuvochina M."/>
            <person name="Waite D.W."/>
            <person name="Rinke C."/>
            <person name="Skarshewski A."/>
            <person name="Chaumeil P.A."/>
            <person name="Hugenholtz P."/>
        </authorList>
    </citation>
    <scope>NUCLEOTIDE SEQUENCE [LARGE SCALE GENOMIC DNA]</scope>
    <source>
        <strain evidence="1">UBA8844</strain>
    </source>
</reference>
<evidence type="ECO:0008006" key="3">
    <source>
        <dbReference type="Google" id="ProtNLM"/>
    </source>
</evidence>
<evidence type="ECO:0000313" key="1">
    <source>
        <dbReference type="EMBL" id="HCT56172.1"/>
    </source>
</evidence>
<dbReference type="EMBL" id="DPIY01000004">
    <property type="protein sequence ID" value="HCT56172.1"/>
    <property type="molecule type" value="Genomic_DNA"/>
</dbReference>
<gene>
    <name evidence="1" type="ORF">DGD08_03055</name>
</gene>
<dbReference type="PANTHER" id="PTHR47197">
    <property type="entry name" value="PROTEIN NIRF"/>
    <property type="match status" value="1"/>
</dbReference>
<protein>
    <recommendedName>
        <fullName evidence="3">YncE family protein</fullName>
    </recommendedName>
</protein>
<dbReference type="InterPro" id="IPR011048">
    <property type="entry name" value="Haem_d1_sf"/>
</dbReference>
<dbReference type="PANTHER" id="PTHR47197:SF3">
    <property type="entry name" value="DIHYDRO-HEME D1 DEHYDROGENASE"/>
    <property type="match status" value="1"/>
</dbReference>
<dbReference type="Gene3D" id="2.130.10.10">
    <property type="entry name" value="YVTN repeat-like/Quinoprotein amine dehydrogenase"/>
    <property type="match status" value="2"/>
</dbReference>
<comment type="caution">
    <text evidence="1">The sequence shown here is derived from an EMBL/GenBank/DDBJ whole genome shotgun (WGS) entry which is preliminary data.</text>
</comment>
<organism evidence="1 2">
    <name type="scientific">Gemmatimonas aurantiaca</name>
    <dbReference type="NCBI Taxonomy" id="173480"/>
    <lineage>
        <taxon>Bacteria</taxon>
        <taxon>Pseudomonadati</taxon>
        <taxon>Gemmatimonadota</taxon>
        <taxon>Gemmatimonadia</taxon>
        <taxon>Gemmatimonadales</taxon>
        <taxon>Gemmatimonadaceae</taxon>
        <taxon>Gemmatimonas</taxon>
    </lineage>
</organism>
<name>A0A3D4V601_9BACT</name>
<proteinExistence type="predicted"/>
<accession>A0A3D4V601</accession>
<dbReference type="InterPro" id="IPR015943">
    <property type="entry name" value="WD40/YVTN_repeat-like_dom_sf"/>
</dbReference>
<dbReference type="OMA" id="IDVEEWA"/>